<reference evidence="1 2" key="1">
    <citation type="submission" date="2018-05" db="EMBL/GenBank/DDBJ databases">
        <title>Complete genome sequence of Arcticibacterium luteifluviistationis SM1504T, a cytophagaceae bacterium isolated from Arctic surface seawater.</title>
        <authorList>
            <person name="Li Y."/>
            <person name="Qin Q.-L."/>
        </authorList>
    </citation>
    <scope>NUCLEOTIDE SEQUENCE [LARGE SCALE GENOMIC DNA]</scope>
    <source>
        <strain evidence="1 2">SM1504</strain>
    </source>
</reference>
<evidence type="ECO:0000313" key="2">
    <source>
        <dbReference type="Proteomes" id="UP000249873"/>
    </source>
</evidence>
<dbReference type="KEGG" id="als:DJ013_05355"/>
<name>A0A2Z4G968_9BACT</name>
<gene>
    <name evidence="1" type="ORF">DJ013_05355</name>
</gene>
<organism evidence="1 2">
    <name type="scientific">Arcticibacterium luteifluviistationis</name>
    <dbReference type="NCBI Taxonomy" id="1784714"/>
    <lineage>
        <taxon>Bacteria</taxon>
        <taxon>Pseudomonadati</taxon>
        <taxon>Bacteroidota</taxon>
        <taxon>Cytophagia</taxon>
        <taxon>Cytophagales</taxon>
        <taxon>Leadbetterellaceae</taxon>
        <taxon>Arcticibacterium</taxon>
    </lineage>
</organism>
<keyword evidence="2" id="KW-1185">Reference proteome</keyword>
<accession>A0A2Z4G968</accession>
<dbReference type="AlphaFoldDB" id="A0A2Z4G968"/>
<protein>
    <submittedName>
        <fullName evidence="1">Uncharacterized protein</fullName>
    </submittedName>
</protein>
<proteinExistence type="predicted"/>
<evidence type="ECO:0000313" key="1">
    <source>
        <dbReference type="EMBL" id="AWV97620.1"/>
    </source>
</evidence>
<sequence>MSQSKKGRPPTKKVGLKEGYYIEVKNKGSNSGIKLRKENMMQVEMAIKQYEKIKIVAYVGQVKAGRWLDGKYKGQKTA</sequence>
<dbReference type="EMBL" id="CP029480">
    <property type="protein sequence ID" value="AWV97620.1"/>
    <property type="molecule type" value="Genomic_DNA"/>
</dbReference>
<dbReference type="OrthoDB" id="1446682at2"/>
<dbReference type="Proteomes" id="UP000249873">
    <property type="component" value="Chromosome"/>
</dbReference>
<dbReference type="RefSeq" id="WP_111370722.1">
    <property type="nucleotide sequence ID" value="NZ_CP029480.1"/>
</dbReference>